<dbReference type="InterPro" id="IPR016153">
    <property type="entry name" value="Heat_shock_Hsp33_N"/>
</dbReference>
<dbReference type="SUPFAM" id="SSF64397">
    <property type="entry name" value="Hsp33 domain"/>
    <property type="match status" value="1"/>
</dbReference>
<evidence type="ECO:0000256" key="2">
    <source>
        <dbReference type="ARBA" id="ARBA00022833"/>
    </source>
</evidence>
<proteinExistence type="predicted"/>
<comment type="caution">
    <text evidence="6">The sequence shown here is derived from an EMBL/GenBank/DDBJ whole genome shotgun (WGS) entry which is preliminary data.</text>
</comment>
<evidence type="ECO:0000313" key="6">
    <source>
        <dbReference type="EMBL" id="MBU2789150.1"/>
    </source>
</evidence>
<evidence type="ECO:0000256" key="4">
    <source>
        <dbReference type="ARBA" id="ARBA00023186"/>
    </source>
</evidence>
<evidence type="ECO:0000313" key="7">
    <source>
        <dbReference type="Proteomes" id="UP001197378"/>
    </source>
</evidence>
<dbReference type="InterPro" id="IPR000397">
    <property type="entry name" value="Heat_shock_Hsp33"/>
</dbReference>
<dbReference type="Pfam" id="PF01430">
    <property type="entry name" value="HSP33"/>
    <property type="match status" value="1"/>
</dbReference>
<dbReference type="Gene3D" id="3.90.1280.10">
    <property type="entry name" value="HSP33 redox switch-like"/>
    <property type="match status" value="1"/>
</dbReference>
<dbReference type="SUPFAM" id="SSF118352">
    <property type="entry name" value="HSP33 redox switch-like"/>
    <property type="match status" value="1"/>
</dbReference>
<organism evidence="6 7">
    <name type="scientific">Igneacidithiobacillus copahuensis</name>
    <dbReference type="NCBI Taxonomy" id="2724909"/>
    <lineage>
        <taxon>Bacteria</taxon>
        <taxon>Pseudomonadati</taxon>
        <taxon>Pseudomonadota</taxon>
        <taxon>Acidithiobacillia</taxon>
        <taxon>Acidithiobacillales</taxon>
        <taxon>Acidithiobacillaceae</taxon>
        <taxon>Igneacidithiobacillus</taxon>
    </lineage>
</organism>
<dbReference type="GO" id="GO:0051082">
    <property type="term" value="F:unfolded protein binding"/>
    <property type="evidence" value="ECO:0007669"/>
    <property type="project" value="InterPro"/>
</dbReference>
<dbReference type="RefSeq" id="WP_215871449.1">
    <property type="nucleotide sequence ID" value="NZ_JAAXYO010000182.1"/>
</dbReference>
<dbReference type="GO" id="GO:0042026">
    <property type="term" value="P:protein refolding"/>
    <property type="evidence" value="ECO:0007669"/>
    <property type="project" value="TreeGrafter"/>
</dbReference>
<keyword evidence="1" id="KW-0963">Cytoplasm</keyword>
<evidence type="ECO:0000256" key="3">
    <source>
        <dbReference type="ARBA" id="ARBA00023157"/>
    </source>
</evidence>
<dbReference type="GO" id="GO:0044183">
    <property type="term" value="F:protein folding chaperone"/>
    <property type="evidence" value="ECO:0007669"/>
    <property type="project" value="TreeGrafter"/>
</dbReference>
<name>A0AAE2YSL0_9PROT</name>
<dbReference type="Proteomes" id="UP001197378">
    <property type="component" value="Unassembled WGS sequence"/>
</dbReference>
<dbReference type="AlphaFoldDB" id="A0AAE2YSL0"/>
<evidence type="ECO:0000256" key="1">
    <source>
        <dbReference type="ARBA" id="ARBA00022490"/>
    </source>
</evidence>
<protein>
    <submittedName>
        <fullName evidence="6">Hsp33 family molecular chaperone HslO</fullName>
    </submittedName>
</protein>
<dbReference type="PANTHER" id="PTHR30111:SF1">
    <property type="entry name" value="33 KDA CHAPERONIN"/>
    <property type="match status" value="1"/>
</dbReference>
<reference evidence="6" key="1">
    <citation type="journal article" date="2021" name="ISME J.">
        <title>Genomic evolution of the class Acidithiobacillia: deep-branching Proteobacteria living in extreme acidic conditions.</title>
        <authorList>
            <person name="Moya-Beltran A."/>
            <person name="Beard S."/>
            <person name="Rojas-Villalobos C."/>
            <person name="Issotta F."/>
            <person name="Gallardo Y."/>
            <person name="Ulloa R."/>
            <person name="Giaveno A."/>
            <person name="Degli Esposti M."/>
            <person name="Johnson D.B."/>
            <person name="Quatrini R."/>
        </authorList>
    </citation>
    <scope>NUCLEOTIDE SEQUENCE</scope>
    <source>
        <strain evidence="6">VAN18-1</strain>
    </source>
</reference>
<dbReference type="Gene3D" id="3.55.30.10">
    <property type="entry name" value="Hsp33 domain"/>
    <property type="match status" value="1"/>
</dbReference>
<gene>
    <name evidence="6" type="ORF">HFQ13_13200</name>
</gene>
<dbReference type="InterPro" id="IPR016154">
    <property type="entry name" value="Heat_shock_Hsp33_C"/>
</dbReference>
<evidence type="ECO:0000256" key="5">
    <source>
        <dbReference type="ARBA" id="ARBA00023284"/>
    </source>
</evidence>
<keyword evidence="2" id="KW-0862">Zinc</keyword>
<sequence>MSSDSADFLQSFYWESLPLRGARCRVDGIFARVIQGLEGPAELRQLIGEILVGLALISSTQKHFERLILQAQSQGSLQLLVAEMMAGGGMRAYARWRGAEENLDLAALPEALLALTVDMGMDRDRYQGLIQLRNTLTESLQAYFTESVQAPAYFRLLVDATSGIAGGYFLQRLPGVLTAEEWEIATGFFAVGSDQSLLQARPEQFLPEIFPSVGVRLRDAQGLHFQCSCSQERVERMLVALGEKEVEETLAAEGKVQVTCEYCQKVYLLDSTDVAALFAPGKSLH</sequence>
<dbReference type="EMBL" id="JAAXYO010000182">
    <property type="protein sequence ID" value="MBU2789150.1"/>
    <property type="molecule type" value="Genomic_DNA"/>
</dbReference>
<keyword evidence="4" id="KW-0143">Chaperone</keyword>
<keyword evidence="3" id="KW-1015">Disulfide bond</keyword>
<dbReference type="PIRSF" id="PIRSF005261">
    <property type="entry name" value="Heat_shock_Hsp33"/>
    <property type="match status" value="1"/>
</dbReference>
<keyword evidence="7" id="KW-1185">Reference proteome</keyword>
<dbReference type="GO" id="GO:0005737">
    <property type="term" value="C:cytoplasm"/>
    <property type="evidence" value="ECO:0007669"/>
    <property type="project" value="InterPro"/>
</dbReference>
<accession>A0AAE2YSL0</accession>
<keyword evidence="5" id="KW-0676">Redox-active center</keyword>
<dbReference type="PANTHER" id="PTHR30111">
    <property type="entry name" value="33 KDA CHAPERONIN"/>
    <property type="match status" value="1"/>
</dbReference>